<gene>
    <name evidence="2" type="ORF">CGOC_LOCUS216</name>
</gene>
<proteinExistence type="predicted"/>
<accession>A0A3P6QIN4</accession>
<evidence type="ECO:0000256" key="1">
    <source>
        <dbReference type="SAM" id="MobiDB-lite"/>
    </source>
</evidence>
<evidence type="ECO:0000313" key="3">
    <source>
        <dbReference type="Proteomes" id="UP000271889"/>
    </source>
</evidence>
<reference evidence="2 3" key="1">
    <citation type="submission" date="2018-11" db="EMBL/GenBank/DDBJ databases">
        <authorList>
            <consortium name="Pathogen Informatics"/>
        </authorList>
    </citation>
    <scope>NUCLEOTIDE SEQUENCE [LARGE SCALE GENOMIC DNA]</scope>
</reference>
<organism evidence="2 3">
    <name type="scientific">Cylicostephanus goldi</name>
    <name type="common">Nematode worm</name>
    <dbReference type="NCBI Taxonomy" id="71465"/>
    <lineage>
        <taxon>Eukaryota</taxon>
        <taxon>Metazoa</taxon>
        <taxon>Ecdysozoa</taxon>
        <taxon>Nematoda</taxon>
        <taxon>Chromadorea</taxon>
        <taxon>Rhabditida</taxon>
        <taxon>Rhabditina</taxon>
        <taxon>Rhabditomorpha</taxon>
        <taxon>Strongyloidea</taxon>
        <taxon>Strongylidae</taxon>
        <taxon>Cylicostephanus</taxon>
    </lineage>
</organism>
<dbReference type="EMBL" id="UYRV01000281">
    <property type="protein sequence ID" value="VDK43740.1"/>
    <property type="molecule type" value="Genomic_DNA"/>
</dbReference>
<name>A0A3P6QIN4_CYLGO</name>
<keyword evidence="3" id="KW-1185">Reference proteome</keyword>
<protein>
    <submittedName>
        <fullName evidence="2">Uncharacterized protein</fullName>
    </submittedName>
</protein>
<sequence>SETVRNQSRTITKVETPTASCLSSPGDVPPTNTLSQKRERFAKGIKVFKHDHRTYLTCFGAVHVKATTCFAGVNVLIGICCILFYCVFTSQEVNFIILIMNRTTST</sequence>
<dbReference type="Proteomes" id="UP000271889">
    <property type="component" value="Unassembled WGS sequence"/>
</dbReference>
<feature type="non-terminal residue" evidence="2">
    <location>
        <position position="1"/>
    </location>
</feature>
<feature type="compositionally biased region" description="Polar residues" evidence="1">
    <location>
        <begin position="1"/>
        <end position="23"/>
    </location>
</feature>
<feature type="region of interest" description="Disordered" evidence="1">
    <location>
        <begin position="1"/>
        <end position="30"/>
    </location>
</feature>
<dbReference type="AlphaFoldDB" id="A0A3P6QIN4"/>
<dbReference type="OrthoDB" id="5858093at2759"/>
<evidence type="ECO:0000313" key="2">
    <source>
        <dbReference type="EMBL" id="VDK43740.1"/>
    </source>
</evidence>